<dbReference type="Proteomes" id="UP000321513">
    <property type="component" value="Unassembled WGS sequence"/>
</dbReference>
<feature type="domain" description="LTD" evidence="3">
    <location>
        <begin position="13"/>
        <end position="136"/>
    </location>
</feature>
<dbReference type="RefSeq" id="WP_147205920.1">
    <property type="nucleotide sequence ID" value="NZ_BJYT01000029.1"/>
</dbReference>
<feature type="chain" id="PRO_5022014647" description="LTD domain-containing protein" evidence="2">
    <location>
        <begin position="22"/>
        <end position="573"/>
    </location>
</feature>
<gene>
    <name evidence="4" type="ORF">SAE01_43040</name>
</gene>
<dbReference type="PROSITE" id="PS51841">
    <property type="entry name" value="LTD"/>
    <property type="match status" value="1"/>
</dbReference>
<dbReference type="InterPro" id="IPR036415">
    <property type="entry name" value="Lamin_tail_dom_sf"/>
</dbReference>
<name>A0A512BIK4_9BACT</name>
<accession>A0A512BIK4</accession>
<dbReference type="InterPro" id="IPR032812">
    <property type="entry name" value="SbsA_Ig"/>
</dbReference>
<feature type="signal peptide" evidence="2">
    <location>
        <begin position="1"/>
        <end position="21"/>
    </location>
</feature>
<keyword evidence="5" id="KW-1185">Reference proteome</keyword>
<dbReference type="Gene3D" id="2.60.40.4070">
    <property type="match status" value="1"/>
</dbReference>
<comment type="caution">
    <text evidence="4">The sequence shown here is derived from an EMBL/GenBank/DDBJ whole genome shotgun (WGS) entry which is preliminary data.</text>
</comment>
<keyword evidence="1 2" id="KW-0732">Signal</keyword>
<dbReference type="Pfam" id="PF00932">
    <property type="entry name" value="LTD"/>
    <property type="match status" value="2"/>
</dbReference>
<evidence type="ECO:0000313" key="4">
    <source>
        <dbReference type="EMBL" id="GEO11808.1"/>
    </source>
</evidence>
<dbReference type="InterPro" id="IPR001322">
    <property type="entry name" value="Lamin_tail_dom"/>
</dbReference>
<evidence type="ECO:0000256" key="2">
    <source>
        <dbReference type="SAM" id="SignalP"/>
    </source>
</evidence>
<dbReference type="EMBL" id="BJYT01000029">
    <property type="protein sequence ID" value="GEO11808.1"/>
    <property type="molecule type" value="Genomic_DNA"/>
</dbReference>
<protein>
    <recommendedName>
        <fullName evidence="3">LTD domain-containing protein</fullName>
    </recommendedName>
</protein>
<proteinExistence type="predicted"/>
<evidence type="ECO:0000256" key="1">
    <source>
        <dbReference type="ARBA" id="ARBA00022729"/>
    </source>
</evidence>
<dbReference type="Pfam" id="PF13205">
    <property type="entry name" value="Big_5"/>
    <property type="match status" value="1"/>
</dbReference>
<dbReference type="Gene3D" id="2.60.40.1260">
    <property type="entry name" value="Lamin Tail domain"/>
    <property type="match status" value="1"/>
</dbReference>
<sequence length="573" mass="62516">MQKLLAGLIAFCFPLFFEASAQTPQRFDVIIDEIFADPTPIISLPNAEFVELKNTSGRNINLQGWRVSSLTTRSAPFPSYVLPADSFLILSGTANSVAFTNYGRTLGITSFPALDNSGAVLYLTSKEEITIHSVPYNNTWFQNDVKSSGGWSIEMIDTKNPCTGAGNWKASTDIRGGTPGIKNAVGASNPDKIAPALVRAVAVDSLTIILTFSETVDSANAAINRNYSISDGIGSPVSVVTLAPTFNQVKLTLSNPIIKDKVYTITANDISDCTGNSIIAMNTTRVGLASLPDTFDIIINEILFNPKPTSVDYVEIYNRSNKIVDLKDLYIANRSSSTNALGSLHQLTARSLLIFPEDFFVISESGYIVQQNYLAKNIDNFIDVPMPSLPNDAGVMVILNSQGKILDELHYTAKWHFALIDNEEGIALERIDYNKATQNKDNWTSAASTANFGTPSYQNSQFRTGLALQGEVSVIPKTFSPDNDGFEDFAMLNIKMATVGYVANVTIFDAAGRPLRYLARNATLASTASFKWDGLDDKLHKVPVGVYVIYTEVFNLDGKKRSFKNTVIVAAKF</sequence>
<evidence type="ECO:0000259" key="3">
    <source>
        <dbReference type="PROSITE" id="PS51841"/>
    </source>
</evidence>
<reference evidence="4 5" key="1">
    <citation type="submission" date="2019-07" db="EMBL/GenBank/DDBJ databases">
        <title>Whole genome shotgun sequence of Segetibacter aerophilus NBRC 106135.</title>
        <authorList>
            <person name="Hosoyama A."/>
            <person name="Uohara A."/>
            <person name="Ohji S."/>
            <person name="Ichikawa N."/>
        </authorList>
    </citation>
    <scope>NUCLEOTIDE SEQUENCE [LARGE SCALE GENOMIC DNA]</scope>
    <source>
        <strain evidence="4 5">NBRC 106135</strain>
    </source>
</reference>
<evidence type="ECO:0000313" key="5">
    <source>
        <dbReference type="Proteomes" id="UP000321513"/>
    </source>
</evidence>
<dbReference type="OrthoDB" id="9758406at2"/>
<dbReference type="AlphaFoldDB" id="A0A512BIK4"/>
<dbReference type="SUPFAM" id="SSF74853">
    <property type="entry name" value="Lamin A/C globular tail domain"/>
    <property type="match status" value="1"/>
</dbReference>
<organism evidence="4 5">
    <name type="scientific">Segetibacter aerophilus</name>
    <dbReference type="NCBI Taxonomy" id="670293"/>
    <lineage>
        <taxon>Bacteria</taxon>
        <taxon>Pseudomonadati</taxon>
        <taxon>Bacteroidota</taxon>
        <taxon>Chitinophagia</taxon>
        <taxon>Chitinophagales</taxon>
        <taxon>Chitinophagaceae</taxon>
        <taxon>Segetibacter</taxon>
    </lineage>
</organism>
<dbReference type="Gene3D" id="2.60.40.1220">
    <property type="match status" value="1"/>
</dbReference>
<dbReference type="InterPro" id="IPR014755">
    <property type="entry name" value="Cu-Rt/internalin_Ig-like"/>
</dbReference>